<gene>
    <name evidence="25" type="ORF">PBRA_000269</name>
    <name evidence="26" type="ORF">PLBR_LOCUS4044</name>
</gene>
<evidence type="ECO:0000256" key="7">
    <source>
        <dbReference type="ARBA" id="ARBA00022679"/>
    </source>
</evidence>
<dbReference type="OrthoDB" id="1732493at2759"/>
<evidence type="ECO:0000313" key="25">
    <source>
        <dbReference type="EMBL" id="CEO94484.1"/>
    </source>
</evidence>
<sequence length="317" mass="35741">MSERYQKLEKIGEGTYGIVYKAKDRQTGDLLALKKIRLTVDDEGIPSTAIREISLLKQLHHPNIVRLYDVVHTEKKLTLVFEFLDQDLKKYLDAAGDKGLDPAAIQSFLKQLLLGVAYCHHHRVLHRDLKPQNLLINVEGELKLADFGLARAFGIPVRNYTHEVVTLWYRAPDVLMGSRNYSTPVDIWSVGCIFAEMATSRPLLPGSSEKDQLLKIFEMFGTPSPDAWPGIVDLPEYRGDFPQFPGQNIRSICPRLNDLGLDLLMRMLEYNPARRISAEDALTHPYFQSAPSPTVGATSPDDVDDMESTTNMSMADR</sequence>
<feature type="domain" description="Protein kinase" evidence="24">
    <location>
        <begin position="5"/>
        <end position="287"/>
    </location>
</feature>
<feature type="region of interest" description="Disordered" evidence="23">
    <location>
        <begin position="287"/>
        <end position="317"/>
    </location>
</feature>
<evidence type="ECO:0000256" key="16">
    <source>
        <dbReference type="ARBA" id="ARBA00041902"/>
    </source>
</evidence>
<dbReference type="Gene3D" id="3.30.200.20">
    <property type="entry name" value="Phosphorylase Kinase, domain 1"/>
    <property type="match status" value="1"/>
</dbReference>
<dbReference type="Proteomes" id="UP000039324">
    <property type="component" value="Unassembled WGS sequence"/>
</dbReference>
<dbReference type="Proteomes" id="UP000290189">
    <property type="component" value="Unassembled WGS sequence"/>
</dbReference>
<evidence type="ECO:0000256" key="2">
    <source>
        <dbReference type="ARBA" id="ARBA00012409"/>
    </source>
</evidence>
<keyword evidence="5" id="KW-0597">Phosphoprotein</keyword>
<dbReference type="FunFam" id="1.10.510.10:FF:000184">
    <property type="entry name" value="cyclin-dependent kinase 5 homolog"/>
    <property type="match status" value="1"/>
</dbReference>
<dbReference type="InterPro" id="IPR008271">
    <property type="entry name" value="Ser/Thr_kinase_AS"/>
</dbReference>
<protein>
    <recommendedName>
        <fullName evidence="15">Cyclin-dependent kinase 2 homolog</fullName>
        <ecNumber evidence="3">2.7.11.22</ecNumber>
        <ecNumber evidence="2">2.7.11.23</ecNumber>
    </recommendedName>
    <alternativeName>
        <fullName evidence="16">Cell division control protein 2 homolog</fullName>
    </alternativeName>
    <alternativeName>
        <fullName evidence="17">cdc2-related kinase 2</fullName>
    </alternativeName>
</protein>
<proteinExistence type="inferred from homology"/>
<evidence type="ECO:0000256" key="13">
    <source>
        <dbReference type="ARBA" id="ARBA00023306"/>
    </source>
</evidence>
<dbReference type="Pfam" id="PF00069">
    <property type="entry name" value="Pkinase"/>
    <property type="match status" value="1"/>
</dbReference>
<reference evidence="25 27" key="1">
    <citation type="submission" date="2015-02" db="EMBL/GenBank/DDBJ databases">
        <authorList>
            <person name="Chooi Y.-H."/>
        </authorList>
    </citation>
    <scope>NUCLEOTIDE SEQUENCE [LARGE SCALE GENOMIC DNA]</scope>
    <source>
        <strain evidence="25">E3</strain>
    </source>
</reference>
<keyword evidence="10" id="KW-0418">Kinase</keyword>
<dbReference type="PROSITE" id="PS00108">
    <property type="entry name" value="PROTEIN_KINASE_ST"/>
    <property type="match status" value="1"/>
</dbReference>
<keyword evidence="11 21" id="KW-0067">ATP-binding</keyword>
<dbReference type="GO" id="GO:0004693">
    <property type="term" value="F:cyclin-dependent protein serine/threonine kinase activity"/>
    <property type="evidence" value="ECO:0007669"/>
    <property type="project" value="UniProtKB-EC"/>
</dbReference>
<evidence type="ECO:0000256" key="21">
    <source>
        <dbReference type="PROSITE-ProRule" id="PRU10141"/>
    </source>
</evidence>
<evidence type="ECO:0000259" key="24">
    <source>
        <dbReference type="PROSITE" id="PS50011"/>
    </source>
</evidence>
<dbReference type="FunFam" id="3.30.200.20:FF:000027">
    <property type="entry name" value="Putative Cyclin-dependent kinase 1"/>
    <property type="match status" value="1"/>
</dbReference>
<keyword evidence="27" id="KW-1185">Reference proteome</keyword>
<keyword evidence="26" id="KW-0496">Mitochondrion</keyword>
<keyword evidence="6" id="KW-0132">Cell division</keyword>
<evidence type="ECO:0000313" key="28">
    <source>
        <dbReference type="Proteomes" id="UP000290189"/>
    </source>
</evidence>
<comment type="catalytic activity">
    <reaction evidence="19">
        <text>L-seryl-[protein] + ATP = O-phospho-L-seryl-[protein] + ADP + H(+)</text>
        <dbReference type="Rhea" id="RHEA:17989"/>
        <dbReference type="Rhea" id="RHEA-COMP:9863"/>
        <dbReference type="Rhea" id="RHEA-COMP:11604"/>
        <dbReference type="ChEBI" id="CHEBI:15378"/>
        <dbReference type="ChEBI" id="CHEBI:29999"/>
        <dbReference type="ChEBI" id="CHEBI:30616"/>
        <dbReference type="ChEBI" id="CHEBI:83421"/>
        <dbReference type="ChEBI" id="CHEBI:456216"/>
        <dbReference type="EC" id="2.7.11.22"/>
    </reaction>
</comment>
<organism evidence="25 27">
    <name type="scientific">Plasmodiophora brassicae</name>
    <name type="common">Clubroot disease agent</name>
    <dbReference type="NCBI Taxonomy" id="37360"/>
    <lineage>
        <taxon>Eukaryota</taxon>
        <taxon>Sar</taxon>
        <taxon>Rhizaria</taxon>
        <taxon>Endomyxa</taxon>
        <taxon>Phytomyxea</taxon>
        <taxon>Plasmodiophorida</taxon>
        <taxon>Plasmodiophoridae</taxon>
        <taxon>Plasmodiophora</taxon>
    </lineage>
</organism>
<comment type="similarity">
    <text evidence="1">Belongs to the protein kinase superfamily. CMGC Ser/Thr protein kinase family. CDC2/CDKX subfamily.</text>
</comment>
<evidence type="ECO:0000313" key="27">
    <source>
        <dbReference type="Proteomes" id="UP000039324"/>
    </source>
</evidence>
<dbReference type="STRING" id="37360.A0A0G4IH29"/>
<evidence type="ECO:0000256" key="23">
    <source>
        <dbReference type="SAM" id="MobiDB-lite"/>
    </source>
</evidence>
<name>A0A0G4IH29_PLABS</name>
<dbReference type="Gene3D" id="1.10.510.10">
    <property type="entry name" value="Transferase(Phosphotransferase) domain 1"/>
    <property type="match status" value="1"/>
</dbReference>
<keyword evidence="12" id="KW-0460">Magnesium</keyword>
<evidence type="ECO:0000256" key="17">
    <source>
        <dbReference type="ARBA" id="ARBA00042858"/>
    </source>
</evidence>
<dbReference type="EC" id="2.7.11.22" evidence="3"/>
<dbReference type="GO" id="GO:0005737">
    <property type="term" value="C:cytoplasm"/>
    <property type="evidence" value="ECO:0007669"/>
    <property type="project" value="TreeGrafter"/>
</dbReference>
<dbReference type="AlphaFoldDB" id="A0A0G4IH29"/>
<evidence type="ECO:0000256" key="10">
    <source>
        <dbReference type="ARBA" id="ARBA00022777"/>
    </source>
</evidence>
<evidence type="ECO:0000256" key="12">
    <source>
        <dbReference type="ARBA" id="ARBA00022842"/>
    </source>
</evidence>
<evidence type="ECO:0000256" key="3">
    <source>
        <dbReference type="ARBA" id="ARBA00012425"/>
    </source>
</evidence>
<evidence type="ECO:0000256" key="8">
    <source>
        <dbReference type="ARBA" id="ARBA00022741"/>
    </source>
</evidence>
<evidence type="ECO:0000256" key="1">
    <source>
        <dbReference type="ARBA" id="ARBA00006485"/>
    </source>
</evidence>
<comment type="catalytic activity">
    <reaction evidence="18">
        <text>L-threonyl-[protein] + ATP = O-phospho-L-threonyl-[protein] + ADP + H(+)</text>
        <dbReference type="Rhea" id="RHEA:46608"/>
        <dbReference type="Rhea" id="RHEA-COMP:11060"/>
        <dbReference type="Rhea" id="RHEA-COMP:11605"/>
        <dbReference type="ChEBI" id="CHEBI:15378"/>
        <dbReference type="ChEBI" id="CHEBI:30013"/>
        <dbReference type="ChEBI" id="CHEBI:30616"/>
        <dbReference type="ChEBI" id="CHEBI:61977"/>
        <dbReference type="ChEBI" id="CHEBI:456216"/>
        <dbReference type="EC" id="2.7.11.22"/>
    </reaction>
</comment>
<keyword evidence="4 22" id="KW-0723">Serine/threonine-protein kinase</keyword>
<evidence type="ECO:0000256" key="19">
    <source>
        <dbReference type="ARBA" id="ARBA00048367"/>
    </source>
</evidence>
<keyword evidence="7" id="KW-0808">Transferase</keyword>
<reference evidence="26 28" key="2">
    <citation type="submission" date="2018-03" db="EMBL/GenBank/DDBJ databases">
        <authorList>
            <person name="Fogelqvist J."/>
        </authorList>
    </citation>
    <scope>NUCLEOTIDE SEQUENCE [LARGE SCALE GENOMIC DNA]</scope>
</reference>
<dbReference type="PROSITE" id="PS50011">
    <property type="entry name" value="PROTEIN_KINASE_DOM"/>
    <property type="match status" value="1"/>
</dbReference>
<evidence type="ECO:0000313" key="26">
    <source>
        <dbReference type="EMBL" id="SPQ96829.1"/>
    </source>
</evidence>
<dbReference type="PROSITE" id="PS00107">
    <property type="entry name" value="PROTEIN_KINASE_ATP"/>
    <property type="match status" value="1"/>
</dbReference>
<dbReference type="InterPro" id="IPR000719">
    <property type="entry name" value="Prot_kinase_dom"/>
</dbReference>
<dbReference type="OMA" id="YLYQITR"/>
<dbReference type="EMBL" id="OVEO01000006">
    <property type="protein sequence ID" value="SPQ96829.1"/>
    <property type="molecule type" value="Genomic_DNA"/>
</dbReference>
<feature type="compositionally biased region" description="Polar residues" evidence="23">
    <location>
        <begin position="308"/>
        <end position="317"/>
    </location>
</feature>
<dbReference type="GO" id="GO:0005634">
    <property type="term" value="C:nucleus"/>
    <property type="evidence" value="ECO:0007669"/>
    <property type="project" value="TreeGrafter"/>
</dbReference>
<dbReference type="SMART" id="SM00220">
    <property type="entry name" value="S_TKc"/>
    <property type="match status" value="1"/>
</dbReference>
<evidence type="ECO:0000256" key="9">
    <source>
        <dbReference type="ARBA" id="ARBA00022776"/>
    </source>
</evidence>
<dbReference type="InterPro" id="IPR017441">
    <property type="entry name" value="Protein_kinase_ATP_BS"/>
</dbReference>
<dbReference type="EC" id="2.7.11.23" evidence="2"/>
<comment type="catalytic activity">
    <reaction evidence="20">
        <text>[DNA-directed RNA polymerase] + ATP = phospho-[DNA-directed RNA polymerase] + ADP + H(+)</text>
        <dbReference type="Rhea" id="RHEA:10216"/>
        <dbReference type="Rhea" id="RHEA-COMP:11321"/>
        <dbReference type="Rhea" id="RHEA-COMP:11322"/>
        <dbReference type="ChEBI" id="CHEBI:15378"/>
        <dbReference type="ChEBI" id="CHEBI:30616"/>
        <dbReference type="ChEBI" id="CHEBI:43176"/>
        <dbReference type="ChEBI" id="CHEBI:68546"/>
        <dbReference type="ChEBI" id="CHEBI:456216"/>
        <dbReference type="EC" id="2.7.11.23"/>
    </reaction>
</comment>
<feature type="binding site" evidence="21">
    <location>
        <position position="34"/>
    </location>
    <ligand>
        <name>ATP</name>
        <dbReference type="ChEBI" id="CHEBI:30616"/>
    </ligand>
</feature>
<dbReference type="PANTHER" id="PTHR24056">
    <property type="entry name" value="CELL DIVISION PROTEIN KINASE"/>
    <property type="match status" value="1"/>
</dbReference>
<evidence type="ECO:0000256" key="6">
    <source>
        <dbReference type="ARBA" id="ARBA00022618"/>
    </source>
</evidence>
<evidence type="ECO:0000256" key="4">
    <source>
        <dbReference type="ARBA" id="ARBA00022527"/>
    </source>
</evidence>
<geneLocation type="mitochondrion" evidence="26"/>
<comment type="subunit">
    <text evidence="14">May form a complex composed of at least the catalytic subunit CRK2 and a cyclin.</text>
</comment>
<dbReference type="InterPro" id="IPR050108">
    <property type="entry name" value="CDK"/>
</dbReference>
<dbReference type="GO" id="GO:0005524">
    <property type="term" value="F:ATP binding"/>
    <property type="evidence" value="ECO:0007669"/>
    <property type="project" value="UniProtKB-UniRule"/>
</dbReference>
<keyword evidence="9" id="KW-0498">Mitosis</keyword>
<evidence type="ECO:0000256" key="22">
    <source>
        <dbReference type="RuleBase" id="RU000304"/>
    </source>
</evidence>
<dbReference type="GO" id="GO:0008353">
    <property type="term" value="F:RNA polymerase II CTD heptapeptide repeat kinase activity"/>
    <property type="evidence" value="ECO:0007669"/>
    <property type="project" value="UniProtKB-EC"/>
</dbReference>
<keyword evidence="13" id="KW-0131">Cell cycle</keyword>
<dbReference type="GO" id="GO:0051301">
    <property type="term" value="P:cell division"/>
    <property type="evidence" value="ECO:0007669"/>
    <property type="project" value="UniProtKB-KW"/>
</dbReference>
<evidence type="ECO:0000256" key="18">
    <source>
        <dbReference type="ARBA" id="ARBA00047811"/>
    </source>
</evidence>
<evidence type="ECO:0000256" key="15">
    <source>
        <dbReference type="ARBA" id="ARBA00039612"/>
    </source>
</evidence>
<evidence type="ECO:0000256" key="20">
    <source>
        <dbReference type="ARBA" id="ARBA00049280"/>
    </source>
</evidence>
<dbReference type="PANTHER" id="PTHR24056:SF46">
    <property type="entry name" value="CYCLIN-DEPENDENT KINASE 5"/>
    <property type="match status" value="1"/>
</dbReference>
<dbReference type="CDD" id="cd07835">
    <property type="entry name" value="STKc_CDK1_CdkB_like"/>
    <property type="match status" value="1"/>
</dbReference>
<accession>A0A0G4IH29</accession>
<dbReference type="EMBL" id="CDSF01000001">
    <property type="protein sequence ID" value="CEO94484.1"/>
    <property type="molecule type" value="Genomic_DNA"/>
</dbReference>
<evidence type="ECO:0000256" key="11">
    <source>
        <dbReference type="ARBA" id="ARBA00022840"/>
    </source>
</evidence>
<dbReference type="SUPFAM" id="SSF56112">
    <property type="entry name" value="Protein kinase-like (PK-like)"/>
    <property type="match status" value="1"/>
</dbReference>
<evidence type="ECO:0000256" key="5">
    <source>
        <dbReference type="ARBA" id="ARBA00022553"/>
    </source>
</evidence>
<keyword evidence="8 21" id="KW-0547">Nucleotide-binding</keyword>
<dbReference type="InterPro" id="IPR011009">
    <property type="entry name" value="Kinase-like_dom_sf"/>
</dbReference>
<evidence type="ECO:0000256" key="14">
    <source>
        <dbReference type="ARBA" id="ARBA00038543"/>
    </source>
</evidence>